<dbReference type="SUPFAM" id="SSF51445">
    <property type="entry name" value="(Trans)glycosidases"/>
    <property type="match status" value="1"/>
</dbReference>
<reference evidence="4" key="1">
    <citation type="submission" date="2020-05" db="EMBL/GenBank/DDBJ databases">
        <title>Phylogenomic resolution of chytrid fungi.</title>
        <authorList>
            <person name="Stajich J.E."/>
            <person name="Amses K."/>
            <person name="Simmons R."/>
            <person name="Seto K."/>
            <person name="Myers J."/>
            <person name="Bonds A."/>
            <person name="Quandt C.A."/>
            <person name="Barry K."/>
            <person name="Liu P."/>
            <person name="Grigoriev I."/>
            <person name="Longcore J.E."/>
            <person name="James T.Y."/>
        </authorList>
    </citation>
    <scope>NUCLEOTIDE SEQUENCE</scope>
    <source>
        <strain evidence="4">JEL0318</strain>
    </source>
</reference>
<evidence type="ECO:0000313" key="5">
    <source>
        <dbReference type="Proteomes" id="UP001212841"/>
    </source>
</evidence>
<protein>
    <recommendedName>
        <fullName evidence="3">Asl1-like glycosyl hydrolase catalytic domain-containing protein</fullName>
    </recommendedName>
</protein>
<dbReference type="GO" id="GO:0071966">
    <property type="term" value="P:fungal-type cell wall polysaccharide metabolic process"/>
    <property type="evidence" value="ECO:0007669"/>
    <property type="project" value="TreeGrafter"/>
</dbReference>
<keyword evidence="2" id="KW-0732">Signal</keyword>
<feature type="domain" description="Asl1-like glycosyl hydrolase catalytic" evidence="3">
    <location>
        <begin position="99"/>
        <end position="344"/>
    </location>
</feature>
<feature type="region of interest" description="Disordered" evidence="1">
    <location>
        <begin position="59"/>
        <end position="78"/>
    </location>
</feature>
<dbReference type="PANTHER" id="PTHR34154:SF3">
    <property type="entry name" value="ALKALI-SENSITIVE LINKAGE PROTEIN 1"/>
    <property type="match status" value="1"/>
</dbReference>
<dbReference type="Gene3D" id="3.20.20.80">
    <property type="entry name" value="Glycosidases"/>
    <property type="match status" value="1"/>
</dbReference>
<evidence type="ECO:0000256" key="1">
    <source>
        <dbReference type="SAM" id="MobiDB-lite"/>
    </source>
</evidence>
<proteinExistence type="predicted"/>
<dbReference type="InterPro" id="IPR017853">
    <property type="entry name" value="GH"/>
</dbReference>
<organism evidence="4 5">
    <name type="scientific">Rhizophlyctis rosea</name>
    <dbReference type="NCBI Taxonomy" id="64517"/>
    <lineage>
        <taxon>Eukaryota</taxon>
        <taxon>Fungi</taxon>
        <taxon>Fungi incertae sedis</taxon>
        <taxon>Chytridiomycota</taxon>
        <taxon>Chytridiomycota incertae sedis</taxon>
        <taxon>Chytridiomycetes</taxon>
        <taxon>Rhizophlyctidales</taxon>
        <taxon>Rhizophlyctidaceae</taxon>
        <taxon>Rhizophlyctis</taxon>
    </lineage>
</organism>
<dbReference type="AlphaFoldDB" id="A0AAD5S4S2"/>
<comment type="caution">
    <text evidence="4">The sequence shown here is derived from an EMBL/GenBank/DDBJ whole genome shotgun (WGS) entry which is preliminary data.</text>
</comment>
<dbReference type="PANTHER" id="PTHR34154">
    <property type="entry name" value="ALKALI-SENSITIVE LINKAGE PROTEIN 1"/>
    <property type="match status" value="1"/>
</dbReference>
<sequence length="347" mass="38303">MRLTLLTTLLGLTALTLETTASPQPLDLVPRTTPTTTKKKITITVKKVITIRRVVSTSTKKATTTTKKTSTTTKKPTTTSKLTPIIKATTAPSASRKRGLAWPWDNTDSPSLFLAPTSPPITWLYNWETWTPSKLPSTLPYVPMQRTPADIQTLQRRLVNLSKQRKITHFLGFNEPDMQSQADVGPSEAARLWKVYVNPLKGSVSGLKIGAPAMSNGAAGITWFKDFLKACNGGCTMDFLPLHWYGPPQLSHLQSHISQYHSLLPSLPIWLTEYAPTTWQASNPLPLSTVTQFMRDSTAWLDKTDYIERYAWFVPARSFADKSIGSNILLMTPSGGVSALGKVYAGL</sequence>
<keyword evidence="5" id="KW-1185">Reference proteome</keyword>
<dbReference type="InterPro" id="IPR024655">
    <property type="entry name" value="Asl1_glyco_hydro_catalytic"/>
</dbReference>
<accession>A0AAD5S4S2</accession>
<feature type="signal peptide" evidence="2">
    <location>
        <begin position="1"/>
        <end position="21"/>
    </location>
</feature>
<evidence type="ECO:0000313" key="4">
    <source>
        <dbReference type="EMBL" id="KAJ3045968.1"/>
    </source>
</evidence>
<evidence type="ECO:0000259" key="3">
    <source>
        <dbReference type="Pfam" id="PF11790"/>
    </source>
</evidence>
<dbReference type="GO" id="GO:0009277">
    <property type="term" value="C:fungal-type cell wall"/>
    <property type="evidence" value="ECO:0007669"/>
    <property type="project" value="TreeGrafter"/>
</dbReference>
<name>A0AAD5S4S2_9FUNG</name>
<dbReference type="InterPro" id="IPR053183">
    <property type="entry name" value="ASL1"/>
</dbReference>
<evidence type="ECO:0000256" key="2">
    <source>
        <dbReference type="SAM" id="SignalP"/>
    </source>
</evidence>
<dbReference type="Proteomes" id="UP001212841">
    <property type="component" value="Unassembled WGS sequence"/>
</dbReference>
<dbReference type="EMBL" id="JADGJD010001206">
    <property type="protein sequence ID" value="KAJ3045968.1"/>
    <property type="molecule type" value="Genomic_DNA"/>
</dbReference>
<dbReference type="Pfam" id="PF11790">
    <property type="entry name" value="Glyco_hydro_cc"/>
    <property type="match status" value="1"/>
</dbReference>
<feature type="chain" id="PRO_5042135454" description="Asl1-like glycosyl hydrolase catalytic domain-containing protein" evidence="2">
    <location>
        <begin position="22"/>
        <end position="347"/>
    </location>
</feature>
<gene>
    <name evidence="4" type="ORF">HK097_001084</name>
</gene>